<dbReference type="Pfam" id="PF01047">
    <property type="entry name" value="MarR"/>
    <property type="match status" value="1"/>
</dbReference>
<dbReference type="PANTHER" id="PTHR33164">
    <property type="entry name" value="TRANSCRIPTIONAL REGULATOR, MARR FAMILY"/>
    <property type="match status" value="1"/>
</dbReference>
<keyword evidence="3" id="KW-1185">Reference proteome</keyword>
<accession>A0AA43XIU1</accession>
<dbReference type="GO" id="GO:0006950">
    <property type="term" value="P:response to stress"/>
    <property type="evidence" value="ECO:0007669"/>
    <property type="project" value="TreeGrafter"/>
</dbReference>
<organism evidence="2 3">
    <name type="scientific">Isachenkonia alkalipeptolytica</name>
    <dbReference type="NCBI Taxonomy" id="2565777"/>
    <lineage>
        <taxon>Bacteria</taxon>
        <taxon>Bacillati</taxon>
        <taxon>Bacillota</taxon>
        <taxon>Clostridia</taxon>
        <taxon>Eubacteriales</taxon>
        <taxon>Clostridiaceae</taxon>
        <taxon>Isachenkonia</taxon>
    </lineage>
</organism>
<name>A0AA43XIU1_9CLOT</name>
<evidence type="ECO:0000313" key="3">
    <source>
        <dbReference type="Proteomes" id="UP000449710"/>
    </source>
</evidence>
<feature type="domain" description="HTH marR-type" evidence="1">
    <location>
        <begin position="1"/>
        <end position="139"/>
    </location>
</feature>
<dbReference type="InterPro" id="IPR039422">
    <property type="entry name" value="MarR/SlyA-like"/>
</dbReference>
<dbReference type="AlphaFoldDB" id="A0AA43XIU1"/>
<dbReference type="PRINTS" id="PR00598">
    <property type="entry name" value="HTHMARR"/>
</dbReference>
<gene>
    <name evidence="2" type="ORF">ISALK_03425</name>
</gene>
<dbReference type="Proteomes" id="UP000449710">
    <property type="component" value="Unassembled WGS sequence"/>
</dbReference>
<dbReference type="EMBL" id="SUMG01000002">
    <property type="protein sequence ID" value="NBG87542.1"/>
    <property type="molecule type" value="Genomic_DNA"/>
</dbReference>
<protein>
    <submittedName>
        <fullName evidence="2">MarR family transcriptional regulator</fullName>
    </submittedName>
</protein>
<dbReference type="PROSITE" id="PS50995">
    <property type="entry name" value="HTH_MARR_2"/>
    <property type="match status" value="1"/>
</dbReference>
<dbReference type="InterPro" id="IPR000835">
    <property type="entry name" value="HTH_MarR-typ"/>
</dbReference>
<reference evidence="2 3" key="1">
    <citation type="submission" date="2019-04" db="EMBL/GenBank/DDBJ databases">
        <title>Isachenkonia alkalipeptolytica gen. nov. sp. nov. a new anaerobic, alkiliphilic organothrophic bacterium capable to reduce synthesized ferrihydrite isolated from a soda lake.</title>
        <authorList>
            <person name="Toshchakov S.V."/>
            <person name="Zavarzina D.G."/>
            <person name="Zhilina T.N."/>
            <person name="Kostrikina N.A."/>
            <person name="Kublanov I.V."/>
        </authorList>
    </citation>
    <scope>NUCLEOTIDE SEQUENCE [LARGE SCALE GENOMIC DNA]</scope>
    <source>
        <strain evidence="2 3">Z-1701</strain>
    </source>
</reference>
<dbReference type="SMART" id="SM00347">
    <property type="entry name" value="HTH_MARR"/>
    <property type="match status" value="1"/>
</dbReference>
<dbReference type="PANTHER" id="PTHR33164:SF67">
    <property type="entry name" value="TRANSCRIPTIONAL REGULATOR, MARR FAMILY"/>
    <property type="match status" value="1"/>
</dbReference>
<sequence length="162" mass="18937">MRNYYREINEYLKRLIHYIVASEKKSRKNGSLPLSLSEILVLRELGRNGAKKIFEMMETLELDRNTLVTITKKLTVEGYVEKTPATDDKRSAELKLTQQGQRLFEEVEEKERQLVSNILDDFSVNEEITILKFLVKLELLSRGKYPEDKKPKAKVSDKSETR</sequence>
<evidence type="ECO:0000313" key="2">
    <source>
        <dbReference type="EMBL" id="NBG87542.1"/>
    </source>
</evidence>
<dbReference type="RefSeq" id="WP_160719024.1">
    <property type="nucleotide sequence ID" value="NZ_SUMG01000002.1"/>
</dbReference>
<dbReference type="Gene3D" id="1.10.10.10">
    <property type="entry name" value="Winged helix-like DNA-binding domain superfamily/Winged helix DNA-binding domain"/>
    <property type="match status" value="1"/>
</dbReference>
<comment type="caution">
    <text evidence="2">The sequence shown here is derived from an EMBL/GenBank/DDBJ whole genome shotgun (WGS) entry which is preliminary data.</text>
</comment>
<dbReference type="SUPFAM" id="SSF46785">
    <property type="entry name" value="Winged helix' DNA-binding domain"/>
    <property type="match status" value="1"/>
</dbReference>
<dbReference type="GO" id="GO:0003700">
    <property type="term" value="F:DNA-binding transcription factor activity"/>
    <property type="evidence" value="ECO:0007669"/>
    <property type="project" value="InterPro"/>
</dbReference>
<proteinExistence type="predicted"/>
<dbReference type="InterPro" id="IPR036388">
    <property type="entry name" value="WH-like_DNA-bd_sf"/>
</dbReference>
<evidence type="ECO:0000259" key="1">
    <source>
        <dbReference type="PROSITE" id="PS50995"/>
    </source>
</evidence>
<dbReference type="InterPro" id="IPR036390">
    <property type="entry name" value="WH_DNA-bd_sf"/>
</dbReference>